<feature type="compositionally biased region" description="Polar residues" evidence="1">
    <location>
        <begin position="105"/>
        <end position="133"/>
    </location>
</feature>
<comment type="caution">
    <text evidence="3">The sequence shown here is derived from an EMBL/GenBank/DDBJ whole genome shotgun (WGS) entry which is preliminary data.</text>
</comment>
<organism evidence="3 4">
    <name type="scientific">Liparis tanakae</name>
    <name type="common">Tanaka's snailfish</name>
    <dbReference type="NCBI Taxonomy" id="230148"/>
    <lineage>
        <taxon>Eukaryota</taxon>
        <taxon>Metazoa</taxon>
        <taxon>Chordata</taxon>
        <taxon>Craniata</taxon>
        <taxon>Vertebrata</taxon>
        <taxon>Euteleostomi</taxon>
        <taxon>Actinopterygii</taxon>
        <taxon>Neopterygii</taxon>
        <taxon>Teleostei</taxon>
        <taxon>Neoteleostei</taxon>
        <taxon>Acanthomorphata</taxon>
        <taxon>Eupercaria</taxon>
        <taxon>Perciformes</taxon>
        <taxon>Cottioidei</taxon>
        <taxon>Cottales</taxon>
        <taxon>Liparidae</taxon>
        <taxon>Liparis</taxon>
    </lineage>
</organism>
<evidence type="ECO:0000259" key="2">
    <source>
        <dbReference type="Pfam" id="PF12937"/>
    </source>
</evidence>
<dbReference type="AlphaFoldDB" id="A0A4Z2HYR5"/>
<dbReference type="Proteomes" id="UP000314294">
    <property type="component" value="Unassembled WGS sequence"/>
</dbReference>
<feature type="domain" description="F-box" evidence="2">
    <location>
        <begin position="264"/>
        <end position="294"/>
    </location>
</feature>
<protein>
    <recommendedName>
        <fullName evidence="2">F-box domain-containing protein</fullName>
    </recommendedName>
</protein>
<reference evidence="3 4" key="1">
    <citation type="submission" date="2019-03" db="EMBL/GenBank/DDBJ databases">
        <title>First draft genome of Liparis tanakae, snailfish: a comprehensive survey of snailfish specific genes.</title>
        <authorList>
            <person name="Kim W."/>
            <person name="Song I."/>
            <person name="Jeong J.-H."/>
            <person name="Kim D."/>
            <person name="Kim S."/>
            <person name="Ryu S."/>
            <person name="Song J.Y."/>
            <person name="Lee S.K."/>
        </authorList>
    </citation>
    <scope>NUCLEOTIDE SEQUENCE [LARGE SCALE GENOMIC DNA]</scope>
    <source>
        <tissue evidence="3">Muscle</tissue>
    </source>
</reference>
<feature type="region of interest" description="Disordered" evidence="1">
    <location>
        <begin position="44"/>
        <end position="154"/>
    </location>
</feature>
<evidence type="ECO:0000256" key="1">
    <source>
        <dbReference type="SAM" id="MobiDB-lite"/>
    </source>
</evidence>
<feature type="compositionally biased region" description="Basic and acidic residues" evidence="1">
    <location>
        <begin position="49"/>
        <end position="78"/>
    </location>
</feature>
<dbReference type="SUPFAM" id="SSF81383">
    <property type="entry name" value="F-box domain"/>
    <property type="match status" value="1"/>
</dbReference>
<feature type="region of interest" description="Disordered" evidence="1">
    <location>
        <begin position="170"/>
        <end position="194"/>
    </location>
</feature>
<name>A0A4Z2HYR5_9TELE</name>
<keyword evidence="4" id="KW-1185">Reference proteome</keyword>
<evidence type="ECO:0000313" key="3">
    <source>
        <dbReference type="EMBL" id="TNN70877.1"/>
    </source>
</evidence>
<dbReference type="EMBL" id="SRLO01000157">
    <property type="protein sequence ID" value="TNN70877.1"/>
    <property type="molecule type" value="Genomic_DNA"/>
</dbReference>
<feature type="compositionally biased region" description="Low complexity" evidence="1">
    <location>
        <begin position="142"/>
        <end position="154"/>
    </location>
</feature>
<dbReference type="InterPro" id="IPR036047">
    <property type="entry name" value="F-box-like_dom_sf"/>
</dbReference>
<proteinExistence type="predicted"/>
<dbReference type="OrthoDB" id="8900025at2759"/>
<sequence length="326" mass="35521">MADAAGPECVRPPLPSLFPARALVMHPEGLMELSGIRRWSSHWYWRGGGGERGKEREGGREGEREGGRESERDKDRDASPPPVQRASRPLGSLRTSAIAEAQRELSANQRAAQPTLVPTSGTGHVQSGHSGQQAARLKGDFPGRTGPGTSTFTGSTFLVPLEALPAEEFVQPVRSSSSSDDSKQRSHVAEPGSNTSIAHAASVVAMEKLESLVNAGRLERIIAAWRNVAKDSRRAKVYFKRLKMGFIEIGYKVHQTEEGWDGLSVLPTSLSTKIFQFLELRDLLNCAEVAKVWHGEEDLLAKSPQVVVLQQQGCKACQTLEGPFLH</sequence>
<evidence type="ECO:0000313" key="4">
    <source>
        <dbReference type="Proteomes" id="UP000314294"/>
    </source>
</evidence>
<dbReference type="Gene3D" id="1.20.1280.50">
    <property type="match status" value="1"/>
</dbReference>
<gene>
    <name evidence="3" type="ORF">EYF80_018862</name>
</gene>
<dbReference type="InterPro" id="IPR001810">
    <property type="entry name" value="F-box_dom"/>
</dbReference>
<dbReference type="Pfam" id="PF12937">
    <property type="entry name" value="F-box-like"/>
    <property type="match status" value="1"/>
</dbReference>
<accession>A0A4Z2HYR5</accession>